<dbReference type="EMBL" id="BQNB010015160">
    <property type="protein sequence ID" value="GJT36693.1"/>
    <property type="molecule type" value="Genomic_DNA"/>
</dbReference>
<organism evidence="2 3">
    <name type="scientific">Tanacetum coccineum</name>
    <dbReference type="NCBI Taxonomy" id="301880"/>
    <lineage>
        <taxon>Eukaryota</taxon>
        <taxon>Viridiplantae</taxon>
        <taxon>Streptophyta</taxon>
        <taxon>Embryophyta</taxon>
        <taxon>Tracheophyta</taxon>
        <taxon>Spermatophyta</taxon>
        <taxon>Magnoliopsida</taxon>
        <taxon>eudicotyledons</taxon>
        <taxon>Gunneridae</taxon>
        <taxon>Pentapetalae</taxon>
        <taxon>asterids</taxon>
        <taxon>campanulids</taxon>
        <taxon>Asterales</taxon>
        <taxon>Asteraceae</taxon>
        <taxon>Asteroideae</taxon>
        <taxon>Anthemideae</taxon>
        <taxon>Anthemidinae</taxon>
        <taxon>Tanacetum</taxon>
    </lineage>
</organism>
<feature type="compositionally biased region" description="Basic and acidic residues" evidence="1">
    <location>
        <begin position="210"/>
        <end position="219"/>
    </location>
</feature>
<name>A0ABQ5DDN6_9ASTR</name>
<reference evidence="2" key="1">
    <citation type="journal article" date="2022" name="Int. J. Mol. Sci.">
        <title>Draft Genome of Tanacetum Coccineum: Genomic Comparison of Closely Related Tanacetum-Family Plants.</title>
        <authorList>
            <person name="Yamashiro T."/>
            <person name="Shiraishi A."/>
            <person name="Nakayama K."/>
            <person name="Satake H."/>
        </authorList>
    </citation>
    <scope>NUCLEOTIDE SEQUENCE</scope>
</reference>
<feature type="region of interest" description="Disordered" evidence="1">
    <location>
        <begin position="130"/>
        <end position="219"/>
    </location>
</feature>
<proteinExistence type="predicted"/>
<gene>
    <name evidence="2" type="ORF">Tco_0927112</name>
</gene>
<evidence type="ECO:0000313" key="3">
    <source>
        <dbReference type="Proteomes" id="UP001151760"/>
    </source>
</evidence>
<comment type="caution">
    <text evidence="2">The sequence shown here is derived from an EMBL/GenBank/DDBJ whole genome shotgun (WGS) entry which is preliminary data.</text>
</comment>
<keyword evidence="3" id="KW-1185">Reference proteome</keyword>
<sequence length="535" mass="60278">MGRDTIQLEDAVSTSRKSNSKKCTSEYGVFQEIASGLPAQRKAYMDFQRQSWHLLKTPSSCEYPETIQATGKEHPTMLHQAPRLLEKLEQSVLLGGRKHIPHRYGMAYWCPKGWDATSRFLFRIGRNDVKHTSNPFPKTTRALIMPSRAESELLSRGRRGPRTEDPTGRSSKHKSPPIQRKSHDQRAVAPMTRPEVGRQPSRVPYQQEEAPQKGNDEAETKCAAQAIFPGLLSISEPHRYPSKTFAQSFEIPTENVATTEVQDLHSAESLESRKSTSYPSMVGSPEGIYQPGWGVTNSCCLDTSGSCQDVVDHIVPLGYFFELRHMPNADFLIQYNRNSMRQVAMGSQLRLRFEQEVRLLKKAKAQIAIRDQRIQVREEEIKRLGQEIQSLRIVKEEVHGLRKKAYALSTQTSQLITISFSNRLNIGARNGCSVLDALRIDFDDSCTSYMLTAITVAGWVIGMVTPSCHKVLLESTELRSDLAAVEAYDPEADAKYSRGPLHVSKRNLKFTLVLITGEAEGCLHRRDYCILTLAQ</sequence>
<accession>A0ABQ5DDN6</accession>
<dbReference type="Proteomes" id="UP001151760">
    <property type="component" value="Unassembled WGS sequence"/>
</dbReference>
<evidence type="ECO:0000313" key="2">
    <source>
        <dbReference type="EMBL" id="GJT36693.1"/>
    </source>
</evidence>
<protein>
    <submittedName>
        <fullName evidence="2">Uncharacterized protein</fullName>
    </submittedName>
</protein>
<feature type="compositionally biased region" description="Basic and acidic residues" evidence="1">
    <location>
        <begin position="149"/>
        <end position="167"/>
    </location>
</feature>
<reference evidence="2" key="2">
    <citation type="submission" date="2022-01" db="EMBL/GenBank/DDBJ databases">
        <authorList>
            <person name="Yamashiro T."/>
            <person name="Shiraishi A."/>
            <person name="Satake H."/>
            <person name="Nakayama K."/>
        </authorList>
    </citation>
    <scope>NUCLEOTIDE SEQUENCE</scope>
</reference>
<evidence type="ECO:0000256" key="1">
    <source>
        <dbReference type="SAM" id="MobiDB-lite"/>
    </source>
</evidence>